<sequence>MLMLKQLTDDGIIEREGRAVPDIVCGLELFRAEVALSKVIGGREKERTRLI</sequence>
<name>A0A8J3IC21_9CHLR</name>
<gene>
    <name evidence="1" type="ORF">KSF_008610</name>
</gene>
<reference evidence="1" key="1">
    <citation type="submission" date="2020-10" db="EMBL/GenBank/DDBJ databases">
        <title>Taxonomic study of unclassified bacteria belonging to the class Ktedonobacteria.</title>
        <authorList>
            <person name="Yabe S."/>
            <person name="Wang C.M."/>
            <person name="Zheng Y."/>
            <person name="Sakai Y."/>
            <person name="Cavaletti L."/>
            <person name="Monciardini P."/>
            <person name="Donadio S."/>
        </authorList>
    </citation>
    <scope>NUCLEOTIDE SEQUENCE</scope>
    <source>
        <strain evidence="1">ID150040</strain>
    </source>
</reference>
<dbReference type="AlphaFoldDB" id="A0A8J3IC21"/>
<keyword evidence="2" id="KW-1185">Reference proteome</keyword>
<accession>A0A8J3IC21</accession>
<dbReference type="Proteomes" id="UP000597444">
    <property type="component" value="Unassembled WGS sequence"/>
</dbReference>
<dbReference type="EMBL" id="BNJK01000001">
    <property type="protein sequence ID" value="GHO90813.1"/>
    <property type="molecule type" value="Genomic_DNA"/>
</dbReference>
<comment type="caution">
    <text evidence="1">The sequence shown here is derived from an EMBL/GenBank/DDBJ whole genome shotgun (WGS) entry which is preliminary data.</text>
</comment>
<evidence type="ECO:0000313" key="2">
    <source>
        <dbReference type="Proteomes" id="UP000597444"/>
    </source>
</evidence>
<proteinExistence type="predicted"/>
<organism evidence="1 2">
    <name type="scientific">Reticulibacter mediterranei</name>
    <dbReference type="NCBI Taxonomy" id="2778369"/>
    <lineage>
        <taxon>Bacteria</taxon>
        <taxon>Bacillati</taxon>
        <taxon>Chloroflexota</taxon>
        <taxon>Ktedonobacteria</taxon>
        <taxon>Ktedonobacterales</taxon>
        <taxon>Reticulibacteraceae</taxon>
        <taxon>Reticulibacter</taxon>
    </lineage>
</organism>
<evidence type="ECO:0000313" key="1">
    <source>
        <dbReference type="EMBL" id="GHO90813.1"/>
    </source>
</evidence>
<protein>
    <submittedName>
        <fullName evidence="1">Uncharacterized protein</fullName>
    </submittedName>
</protein>